<dbReference type="Pfam" id="PF00300">
    <property type="entry name" value="His_Phos_1"/>
    <property type="match status" value="1"/>
</dbReference>
<evidence type="ECO:0000313" key="47">
    <source>
        <dbReference type="Proteomes" id="UP000478746"/>
    </source>
</evidence>
<dbReference type="EMBL" id="WDWU01000009">
    <property type="protein sequence ID" value="KAB7056728.1"/>
    <property type="molecule type" value="Genomic_DNA"/>
</dbReference>
<dbReference type="EMBL" id="WEAY01000005">
    <property type="protein sequence ID" value="KAB6838517.1"/>
    <property type="molecule type" value="Genomic_DNA"/>
</dbReference>
<dbReference type="EMBL" id="JAWUDL010000030">
    <property type="protein sequence ID" value="MDW7547208.1"/>
    <property type="molecule type" value="Genomic_DNA"/>
</dbReference>
<evidence type="ECO:0000313" key="37">
    <source>
        <dbReference type="Proteomes" id="UP000430971"/>
    </source>
</evidence>
<evidence type="ECO:0000313" key="13">
    <source>
        <dbReference type="EMBL" id="KAB7202145.1"/>
    </source>
</evidence>
<dbReference type="PROSITE" id="PS00175">
    <property type="entry name" value="PG_MUTASE"/>
    <property type="match status" value="1"/>
</dbReference>
<dbReference type="Proteomes" id="UP000261288">
    <property type="component" value="Unassembled WGS sequence"/>
</dbReference>
<dbReference type="Proteomes" id="UP000265775">
    <property type="component" value="Unassembled WGS sequence"/>
</dbReference>
<dbReference type="Proteomes" id="UP001195937">
    <property type="component" value="Unassembled WGS sequence"/>
</dbReference>
<comment type="similarity">
    <text evidence="1">Belongs to the phosphoglycerate mutase family. BPG-dependent PGAM subfamily.</text>
</comment>
<dbReference type="Proteomes" id="UP000638311">
    <property type="component" value="Unassembled WGS sequence"/>
</dbReference>
<dbReference type="Proteomes" id="UP000467387">
    <property type="component" value="Unassembled WGS sequence"/>
</dbReference>
<evidence type="ECO:0000313" key="33">
    <source>
        <dbReference type="Proteomes" id="UP000257074"/>
    </source>
</evidence>
<dbReference type="EMBL" id="CP008885">
    <property type="protein sequence ID" value="AIF90374.1"/>
    <property type="molecule type" value="Genomic_DNA"/>
</dbReference>
<evidence type="ECO:0000313" key="9">
    <source>
        <dbReference type="EMBL" id="KAB6919436.1"/>
    </source>
</evidence>
<reference evidence="25 33" key="4">
    <citation type="journal article" date="2017" name="Anaerobe">
        <title>Quantification, isolation and characterization of Bifidobacterium from the vaginal microbiomes of reproductive aged women.</title>
        <authorList>
            <person name="Freitas A.C."/>
            <person name="Hill J.E."/>
        </authorList>
    </citation>
    <scope>NUCLEOTIDE SEQUENCE [LARGE SCALE GENOMIC DNA]</scope>
    <source>
        <strain evidence="25 33">N6D05</strain>
    </source>
</reference>
<dbReference type="SUPFAM" id="SSF53254">
    <property type="entry name" value="Phosphoglycerate mutase-like"/>
    <property type="match status" value="1"/>
</dbReference>
<dbReference type="EMBL" id="WDVF01000005">
    <property type="protein sequence ID" value="KAB7136486.1"/>
    <property type="molecule type" value="Genomic_DNA"/>
</dbReference>
<evidence type="ECO:0000313" key="29">
    <source>
        <dbReference type="EMBL" id="SEB36941.1"/>
    </source>
</evidence>
<evidence type="ECO:0000313" key="22">
    <source>
        <dbReference type="EMBL" id="MZR88409.1"/>
    </source>
</evidence>
<dbReference type="EMBL" id="WDZP01000005">
    <property type="protein sequence ID" value="KAB6919436.1"/>
    <property type="molecule type" value="Genomic_DNA"/>
</dbReference>
<dbReference type="EMBL" id="WDUB01000018">
    <property type="protein sequence ID" value="KAB7202145.1"/>
    <property type="molecule type" value="Genomic_DNA"/>
</dbReference>
<evidence type="ECO:0000256" key="4">
    <source>
        <dbReference type="ARBA" id="ARBA00023235"/>
    </source>
</evidence>
<evidence type="ECO:0000313" key="27">
    <source>
        <dbReference type="EMBL" id="RGL52718.1"/>
    </source>
</evidence>
<dbReference type="EMBL" id="WDRC01000011">
    <property type="protein sequence ID" value="KAB7359092.1"/>
    <property type="molecule type" value="Genomic_DNA"/>
</dbReference>
<proteinExistence type="inferred from homology"/>
<evidence type="ECO:0000313" key="14">
    <source>
        <dbReference type="EMBL" id="KAB7236387.1"/>
    </source>
</evidence>
<keyword evidence="20" id="KW-0378">Hydrolase</keyword>
<evidence type="ECO:0000313" key="17">
    <source>
        <dbReference type="EMBL" id="KAB7359092.1"/>
    </source>
</evidence>
<evidence type="ECO:0000313" key="43">
    <source>
        <dbReference type="Proteomes" id="UP000466472"/>
    </source>
</evidence>
<evidence type="ECO:0000313" key="21">
    <source>
        <dbReference type="EMBL" id="MDW7547208.1"/>
    </source>
</evidence>
<feature type="binding site" evidence="5">
    <location>
        <position position="112"/>
    </location>
    <ligand>
        <name>substrate</name>
    </ligand>
</feature>
<dbReference type="Proteomes" id="UP000481350">
    <property type="component" value="Unassembled WGS sequence"/>
</dbReference>
<dbReference type="EMBL" id="QSRZ01000001">
    <property type="protein sequence ID" value="RGL52718.1"/>
    <property type="molecule type" value="Genomic_DNA"/>
</dbReference>
<evidence type="ECO:0000256" key="5">
    <source>
        <dbReference type="PIRSR" id="PIRSR613078-2"/>
    </source>
</evidence>
<dbReference type="Proteomes" id="UP000460881">
    <property type="component" value="Unassembled WGS sequence"/>
</dbReference>
<evidence type="ECO:0000313" key="38">
    <source>
        <dbReference type="Proteomes" id="UP000432196"/>
    </source>
</evidence>
<dbReference type="EMBL" id="WDQK01000030">
    <property type="protein sequence ID" value="KAB7393620.1"/>
    <property type="molecule type" value="Genomic_DNA"/>
</dbReference>
<dbReference type="EMBL" id="QSAR01000003">
    <property type="protein sequence ID" value="RGW65260.1"/>
    <property type="molecule type" value="Genomic_DNA"/>
</dbReference>
<dbReference type="GeneID" id="69577946"/>
<evidence type="ECO:0000313" key="31">
    <source>
        <dbReference type="Proteomes" id="UP000182842"/>
    </source>
</evidence>
<dbReference type="Proteomes" id="UP000478746">
    <property type="component" value="Unassembled WGS sequence"/>
</dbReference>
<dbReference type="Proteomes" id="UP000261186">
    <property type="component" value="Unassembled WGS sequence"/>
</dbReference>
<reference evidence="29 31" key="3">
    <citation type="submission" date="2016-10" db="EMBL/GenBank/DDBJ databases">
        <authorList>
            <person name="Varghese N."/>
            <person name="Submissions S."/>
        </authorList>
    </citation>
    <scope>NUCLEOTIDE SEQUENCE [LARGE SCALE GENOMIC DNA]</scope>
    <source>
        <strain evidence="29 31">DSM 20219</strain>
    </source>
</reference>
<dbReference type="Proteomes" id="UP000257074">
    <property type="component" value="Unassembled WGS sequence"/>
</dbReference>
<evidence type="ECO:0000313" key="18">
    <source>
        <dbReference type="EMBL" id="KAB7393620.1"/>
    </source>
</evidence>
<dbReference type="GO" id="GO:0006096">
    <property type="term" value="P:glycolytic process"/>
    <property type="evidence" value="ECO:0007669"/>
    <property type="project" value="UniProtKB-KW"/>
</dbReference>
<evidence type="ECO:0000313" key="20">
    <source>
        <dbReference type="EMBL" id="MDW3125822.1"/>
    </source>
</evidence>
<dbReference type="SMART" id="SM00855">
    <property type="entry name" value="PGAM"/>
    <property type="match status" value="1"/>
</dbReference>
<evidence type="ECO:0000313" key="8">
    <source>
        <dbReference type="EMBL" id="KAB6913994.1"/>
    </source>
</evidence>
<evidence type="ECO:0000313" key="32">
    <source>
        <dbReference type="Proteomes" id="UP000232654"/>
    </source>
</evidence>
<evidence type="ECO:0000313" key="48">
    <source>
        <dbReference type="Proteomes" id="UP000481350"/>
    </source>
</evidence>
<evidence type="ECO:0000313" key="35">
    <source>
        <dbReference type="Proteomes" id="UP000261288"/>
    </source>
</evidence>
<dbReference type="EMBL" id="WDRM01000010">
    <property type="protein sequence ID" value="KAB7338229.1"/>
    <property type="molecule type" value="Genomic_DNA"/>
</dbReference>
<dbReference type="EMBL" id="WXEF01000005">
    <property type="protein sequence ID" value="MZR88409.1"/>
    <property type="molecule type" value="Genomic_DNA"/>
</dbReference>
<evidence type="ECO:0000313" key="10">
    <source>
        <dbReference type="EMBL" id="KAB7056728.1"/>
    </source>
</evidence>
<dbReference type="EMBL" id="JAHOFX010000011">
    <property type="protein sequence ID" value="MBV3438919.1"/>
    <property type="molecule type" value="Genomic_DNA"/>
</dbReference>
<evidence type="ECO:0000313" key="23">
    <source>
        <dbReference type="EMBL" id="MZU08267.1"/>
    </source>
</evidence>
<reference evidence="34 35" key="6">
    <citation type="submission" date="2018-08" db="EMBL/GenBank/DDBJ databases">
        <title>A genome reference for cultivated species of the human gut microbiota.</title>
        <authorList>
            <person name="Zou Y."/>
            <person name="Xue W."/>
            <person name="Luo G."/>
        </authorList>
    </citation>
    <scope>NUCLEOTIDE SEQUENCE [LARGE SCALE GENOMIC DNA]</scope>
    <source>
        <strain evidence="28 36">AF11-12</strain>
        <strain evidence="27 35">TF06-45A</strain>
        <strain evidence="26 34">TF08-4AC</strain>
    </source>
</reference>
<dbReference type="EMBL" id="WXDR01000005">
    <property type="protein sequence ID" value="MZU08267.1"/>
    <property type="molecule type" value="Genomic_DNA"/>
</dbReference>
<evidence type="ECO:0000313" key="19">
    <source>
        <dbReference type="EMBL" id="MBV3438919.1"/>
    </source>
</evidence>
<dbReference type="Proteomes" id="UP001277803">
    <property type="component" value="Unassembled WGS sequence"/>
</dbReference>
<reference evidence="37 38" key="7">
    <citation type="journal article" date="2019" name="Nat. Med.">
        <title>A library of human gut bacterial isolates paired with longitudinal multiomics data enables mechanistic microbiome research.</title>
        <authorList>
            <person name="Poyet M."/>
            <person name="Groussin M."/>
            <person name="Gibbons S.M."/>
            <person name="Avila-Pacheco J."/>
            <person name="Jiang X."/>
            <person name="Kearney S.M."/>
            <person name="Perrotta A.R."/>
            <person name="Berdy B."/>
            <person name="Zhao S."/>
            <person name="Lieberman T.D."/>
            <person name="Swanson P.K."/>
            <person name="Smith M."/>
            <person name="Roesemann S."/>
            <person name="Alexander J.E."/>
            <person name="Rich S.A."/>
            <person name="Livny J."/>
            <person name="Vlamakis H."/>
            <person name="Clish C."/>
            <person name="Bullock K."/>
            <person name="Deik A."/>
            <person name="Scott J."/>
            <person name="Pierce K.A."/>
            <person name="Xavier R.J."/>
            <person name="Alm E.J."/>
        </authorList>
    </citation>
    <scope>NUCLEOTIDE SEQUENCE [LARGE SCALE GENOMIC DNA]</scope>
    <source>
        <strain evidence="14 40">BIOML-A118</strain>
        <strain evidence="13 46">BIOML-A136</strain>
        <strain evidence="12 42">BIOML-A166</strain>
        <strain evidence="11 38">BIOML-A201</strain>
        <strain evidence="10 44">BIOML-A210</strain>
        <strain evidence="8 48">BIOML-A283</strain>
        <strain evidence="9 49">BIOML-A284</strain>
        <strain evidence="7 47">BIOML-A320</strain>
        <strain evidence="18 45">BIOML-A37</strain>
        <strain evidence="22 43">BIOML-A395</strain>
        <strain evidence="23">BIOML-A409</strain>
        <strain evidence="17 41">BIOML-A55</strain>
        <strain evidence="16 37">BIOML-A65</strain>
        <strain evidence="15 39">BIOML-A75</strain>
    </source>
</reference>
<evidence type="ECO:0000313" key="42">
    <source>
        <dbReference type="Proteomes" id="UP000461165"/>
    </source>
</evidence>
<evidence type="ECO:0000313" key="44">
    <source>
        <dbReference type="Proteomes" id="UP000467387"/>
    </source>
</evidence>
<dbReference type="EC" id="5.4.2.11" evidence="2"/>
<reference evidence="6 30" key="2">
    <citation type="submission" date="2014-07" db="EMBL/GenBank/DDBJ databases">
        <title>Bifidobacterium longum genome.</title>
        <authorList>
            <person name="Yuan J."/>
            <person name="Wei X."/>
            <person name="Li H."/>
            <person name="Liu W."/>
            <person name="Wang X."/>
        </authorList>
    </citation>
    <scope>NUCLEOTIDE SEQUENCE [LARGE SCALE GENOMIC DNA]</scope>
    <source>
        <strain evidence="6 30">BXY01</strain>
    </source>
</reference>
<evidence type="ECO:0000256" key="3">
    <source>
        <dbReference type="ARBA" id="ARBA00023152"/>
    </source>
</evidence>
<dbReference type="Proteomes" id="UP000460333">
    <property type="component" value="Unassembled WGS sequence"/>
</dbReference>
<evidence type="ECO:0000313" key="46">
    <source>
        <dbReference type="Proteomes" id="UP000476628"/>
    </source>
</evidence>
<dbReference type="InterPro" id="IPR001345">
    <property type="entry name" value="PG/BPGM_mutase_AS"/>
</dbReference>
<evidence type="ECO:0000313" key="45">
    <source>
        <dbReference type="Proteomes" id="UP000468842"/>
    </source>
</evidence>
<dbReference type="EMBL" id="PJDT01000012">
    <property type="protein sequence ID" value="PKC89720.1"/>
    <property type="molecule type" value="Genomic_DNA"/>
</dbReference>
<reference evidence="21" key="10">
    <citation type="submission" date="2023-10" db="EMBL/GenBank/DDBJ databases">
        <title>Supernatant from a Refined Defined Microbial Community Protects Mice from Clostridioides difficile Infection.</title>
        <authorList>
            <person name="Douchant K."/>
            <person name="He S.-M."/>
            <person name="Noordhof C."/>
            <person name="Greenlaw J."/>
            <person name="Schroeter K."/>
            <person name="Vancuren S.J."/>
            <person name="Sjaarda C."/>
            <person name="Allen-Vercoe E."/>
            <person name="Gloor G.B."/>
            <person name="Vanner S.J."/>
            <person name="Petrof E.O."/>
            <person name="Sheth P.M."/>
            <person name="Guzman M."/>
        </authorList>
    </citation>
    <scope>NUCLEOTIDE SEQUENCE</scope>
    <source>
        <strain evidence="21">16-6-I_4_FM</strain>
    </source>
</reference>
<evidence type="ECO:0000313" key="30">
    <source>
        <dbReference type="Proteomes" id="UP000028505"/>
    </source>
</evidence>
<evidence type="ECO:0000313" key="16">
    <source>
        <dbReference type="EMBL" id="KAB7338229.1"/>
    </source>
</evidence>
<evidence type="ECO:0000313" key="39">
    <source>
        <dbReference type="Proteomes" id="UP000451234"/>
    </source>
</evidence>
<dbReference type="PANTHER" id="PTHR11931">
    <property type="entry name" value="PHOSPHOGLYCERATE MUTASE"/>
    <property type="match status" value="1"/>
</dbReference>
<evidence type="ECO:0000313" key="24">
    <source>
        <dbReference type="EMBL" id="PKC89720.1"/>
    </source>
</evidence>
<dbReference type="Proteomes" id="UP000461165">
    <property type="component" value="Unassembled WGS sequence"/>
</dbReference>
<dbReference type="EMBL" id="JAWLRA010000001">
    <property type="protein sequence ID" value="MDW3125822.1"/>
    <property type="molecule type" value="Genomic_DNA"/>
</dbReference>
<evidence type="ECO:0000313" key="34">
    <source>
        <dbReference type="Proteomes" id="UP000261186"/>
    </source>
</evidence>
<dbReference type="KEGG" id="blx:GS08_04295"/>
<feature type="binding site" evidence="5">
    <location>
        <position position="78"/>
    </location>
    <ligand>
        <name>substrate</name>
    </ligand>
</feature>
<evidence type="ECO:0000313" key="49">
    <source>
        <dbReference type="Proteomes" id="UP000491334"/>
    </source>
</evidence>
<dbReference type="Proteomes" id="UP000468842">
    <property type="component" value="Unassembled WGS sequence"/>
</dbReference>
<keyword evidence="4" id="KW-0413">Isomerase</keyword>
<evidence type="ECO:0000256" key="2">
    <source>
        <dbReference type="ARBA" id="ARBA00012028"/>
    </source>
</evidence>
<dbReference type="OMA" id="WCDVILR"/>
<dbReference type="EMBL" id="NJNR01000039">
    <property type="protein sequence ID" value="RDX07377.1"/>
    <property type="molecule type" value="Genomic_DNA"/>
</dbReference>
<dbReference type="EMBL" id="WDZO01000004">
    <property type="protein sequence ID" value="KAB6913994.1"/>
    <property type="molecule type" value="Genomic_DNA"/>
</dbReference>
<evidence type="ECO:0000313" key="28">
    <source>
        <dbReference type="EMBL" id="RGW65260.1"/>
    </source>
</evidence>
<dbReference type="Proteomes" id="UP000466472">
    <property type="component" value="Unassembled WGS sequence"/>
</dbReference>
<keyword evidence="3" id="KW-0324">Glycolysis</keyword>
<reference evidence="19" key="8">
    <citation type="submission" date="2021-06" db="EMBL/GenBank/DDBJ databases">
        <title>Collection of gut derived symbiotic bacterial strains cultured from healthy donors.</title>
        <authorList>
            <person name="Lin H."/>
            <person name="Littmann E."/>
            <person name="Pamer E.G."/>
        </authorList>
    </citation>
    <scope>NUCLEOTIDE SEQUENCE</scope>
    <source>
        <strain evidence="19">MSK.19.9</strain>
    </source>
</reference>
<evidence type="ECO:0000313" key="36">
    <source>
        <dbReference type="Proteomes" id="UP000265775"/>
    </source>
</evidence>
<reference evidence="24 32" key="5">
    <citation type="submission" date="2017-12" db="EMBL/GenBank/DDBJ databases">
        <title>Bifidobacterium longum APC/DPC strains.</title>
        <authorList>
            <person name="Arboleya S."/>
        </authorList>
    </citation>
    <scope>NUCLEOTIDE SEQUENCE [LARGE SCALE GENOMIC DNA]</scope>
    <source>
        <strain evidence="24 32">APC1503</strain>
    </source>
</reference>
<dbReference type="InterPro" id="IPR005952">
    <property type="entry name" value="Phosphogly_mut1"/>
</dbReference>
<dbReference type="GO" id="GO:0004619">
    <property type="term" value="F:phosphoglycerate mutase activity"/>
    <property type="evidence" value="ECO:0007669"/>
    <property type="project" value="UniProtKB-EC"/>
</dbReference>
<evidence type="ECO:0000313" key="12">
    <source>
        <dbReference type="EMBL" id="KAB7136486.1"/>
    </source>
</evidence>
<gene>
    <name evidence="24" type="ORF">APC1503_0777</name>
    <name evidence="25" type="ORF">CE169_07505</name>
    <name evidence="28" type="ORF">DWV59_03855</name>
    <name evidence="27" type="ORF">DXC63_01295</name>
    <name evidence="26" type="ORF">DXC85_07285</name>
    <name evidence="18" type="ORF">GBB40_09715</name>
    <name evidence="17" type="ORF">GBB63_05115</name>
    <name evidence="15" type="ORF">GBB65_01940</name>
    <name evidence="16" type="ORF">GBB73_05050</name>
    <name evidence="14" type="ORF">GBC43_04210</name>
    <name evidence="13" type="ORF">GBC45_09750</name>
    <name evidence="12" type="ORF">GBC97_03585</name>
    <name evidence="11" type="ORF">GBI83_06840</name>
    <name evidence="10" type="ORF">GBI87_07145</name>
    <name evidence="8" type="ORF">GBJ98_03080</name>
    <name evidence="9" type="ORF">GBK06_03380</name>
    <name evidence="7" type="ORF">GBK08_03685</name>
    <name evidence="6" type="ORF">GS08_04295</name>
    <name evidence="22" type="ORF">GT999_03640</name>
    <name evidence="23" type="ORF">GUA24_04375</name>
    <name evidence="19" type="ORF">KSW34_07940</name>
    <name evidence="20" type="ORF">RS890_01570</name>
    <name evidence="29" type="ORF">SAMN04489748_0697</name>
    <name evidence="21" type="ORF">SCX10_10410</name>
</gene>
<evidence type="ECO:0000313" key="7">
    <source>
        <dbReference type="EMBL" id="KAB6838517.1"/>
    </source>
</evidence>
<dbReference type="Proteomes" id="UP001272183">
    <property type="component" value="Unassembled WGS sequence"/>
</dbReference>
<reference evidence="20" key="9">
    <citation type="submission" date="2023-10" db="EMBL/GenBank/DDBJ databases">
        <title>Rapid discrimination of Bifidobacterium longum Subspecies based on MALDI-TOF MS and Machine Learning.</title>
        <authorList>
            <person name="Chen J."/>
        </authorList>
    </citation>
    <scope>NUCLEOTIDE SEQUENCE</scope>
    <source>
        <strain evidence="20">YGMCC0039</strain>
    </source>
</reference>
<evidence type="ECO:0000313" key="40">
    <source>
        <dbReference type="Proteomes" id="UP000460333"/>
    </source>
</evidence>
<evidence type="ECO:0000313" key="15">
    <source>
        <dbReference type="EMBL" id="KAB7323532.1"/>
    </source>
</evidence>
<dbReference type="InterPro" id="IPR029033">
    <property type="entry name" value="His_PPase_superfam"/>
</dbReference>
<evidence type="ECO:0000256" key="1">
    <source>
        <dbReference type="ARBA" id="ARBA00006717"/>
    </source>
</evidence>
<evidence type="ECO:0000313" key="11">
    <source>
        <dbReference type="EMBL" id="KAB7072289.1"/>
    </source>
</evidence>
<accession>A0A075NG16</accession>
<evidence type="ECO:0000313" key="41">
    <source>
        <dbReference type="Proteomes" id="UP000460881"/>
    </source>
</evidence>
<dbReference type="EMBL" id="WDTJ01000004">
    <property type="protein sequence ID" value="KAB7236387.1"/>
    <property type="molecule type" value="Genomic_DNA"/>
</dbReference>
<dbReference type="GO" id="GO:0016787">
    <property type="term" value="F:hydrolase activity"/>
    <property type="evidence" value="ECO:0007669"/>
    <property type="project" value="UniProtKB-KW"/>
</dbReference>
<dbReference type="EMBL" id="QSRH01000005">
    <property type="protein sequence ID" value="RGL02880.1"/>
    <property type="molecule type" value="Genomic_DNA"/>
</dbReference>
<dbReference type="CDD" id="cd07067">
    <property type="entry name" value="HP_PGM_like"/>
    <property type="match status" value="1"/>
</dbReference>
<evidence type="ECO:0000313" key="25">
    <source>
        <dbReference type="EMBL" id="RDX07377.1"/>
    </source>
</evidence>
<dbReference type="AlphaFoldDB" id="A0A075NG16"/>
<evidence type="ECO:0000313" key="26">
    <source>
        <dbReference type="EMBL" id="RGL02880.1"/>
    </source>
</evidence>
<dbReference type="EMBL" id="WDWL01000008">
    <property type="protein sequence ID" value="KAB7072289.1"/>
    <property type="molecule type" value="Genomic_DNA"/>
</dbReference>
<sequence length="276" mass="32161">MSMPLDLYVIRHGESEANVIVQAGEQGDNSLYTQDNVTVPDRSWRLTATGRKQADCIGRWLVSQQQLFDRYMVSPYVRTRETAATMALPKAKWEENRVLRERSWGEINTITKDEFKNNYARNWNFKNTDPLYWRPPAGESIADVAEDRVHNILTSLSRKSDSESVVMVTHGDFMLALMLTIEDLADEEFLHRADSDDWKITNCTCLHYTRRDPETGRTSKRVRWEQTARPVLDETTGRWEVKVEPWREFKRPYLSNGDLVDVVQAVDPHLLEYYGK</sequence>
<dbReference type="Gene3D" id="3.40.50.1240">
    <property type="entry name" value="Phosphoglycerate mutase-like"/>
    <property type="match status" value="1"/>
</dbReference>
<dbReference type="Proteomes" id="UP000182842">
    <property type="component" value="Unassembled WGS sequence"/>
</dbReference>
<name>A0A075NG16_BIFLN</name>
<protein>
    <recommendedName>
        <fullName evidence="2">phosphoglycerate mutase (2,3-diphosphoglycerate-dependent)</fullName>
        <ecNumber evidence="2">5.4.2.11</ecNumber>
    </recommendedName>
</protein>
<organism evidence="20 50">
    <name type="scientific">Bifidobacterium longum</name>
    <dbReference type="NCBI Taxonomy" id="216816"/>
    <lineage>
        <taxon>Bacteria</taxon>
        <taxon>Bacillati</taxon>
        <taxon>Actinomycetota</taxon>
        <taxon>Actinomycetes</taxon>
        <taxon>Bifidobacteriales</taxon>
        <taxon>Bifidobacteriaceae</taxon>
        <taxon>Bifidobacterium</taxon>
    </lineage>
</organism>
<dbReference type="Proteomes" id="UP000028505">
    <property type="component" value="Chromosome"/>
</dbReference>
<dbReference type="Proteomes" id="UP000491334">
    <property type="component" value="Unassembled WGS sequence"/>
</dbReference>
<dbReference type="Proteomes" id="UP000476628">
    <property type="component" value="Unassembled WGS sequence"/>
</dbReference>
<dbReference type="Proteomes" id="UP000451234">
    <property type="component" value="Unassembled WGS sequence"/>
</dbReference>
<dbReference type="Proteomes" id="UP000232654">
    <property type="component" value="Unassembled WGS sequence"/>
</dbReference>
<dbReference type="InterPro" id="IPR013078">
    <property type="entry name" value="His_Pase_superF_clade-1"/>
</dbReference>
<dbReference type="RefSeq" id="WP_007053407.1">
    <property type="nucleotide sequence ID" value="NZ_AP014658.1"/>
</dbReference>
<dbReference type="Proteomes" id="UP000430971">
    <property type="component" value="Unassembled WGS sequence"/>
</dbReference>
<reference evidence="6 30" key="1">
    <citation type="submission" date="2014-06" db="EMBL/GenBank/DDBJ databases">
        <authorList>
            <person name="Zhao X."/>
        </authorList>
    </citation>
    <scope>NUCLEOTIDE SEQUENCE [LARGE SCALE GENOMIC DNA]</scope>
    <source>
        <strain evidence="6 30">BXY01</strain>
    </source>
</reference>
<accession>E5XXG2</accession>
<dbReference type="EMBL" id="FNRW01000002">
    <property type="protein sequence ID" value="SEB36941.1"/>
    <property type="molecule type" value="Genomic_DNA"/>
</dbReference>
<dbReference type="EMBL" id="WDRV01000002">
    <property type="protein sequence ID" value="KAB7323532.1"/>
    <property type="molecule type" value="Genomic_DNA"/>
</dbReference>
<evidence type="ECO:0000313" key="6">
    <source>
        <dbReference type="EMBL" id="AIF90374.1"/>
    </source>
</evidence>
<dbReference type="Proteomes" id="UP000432196">
    <property type="component" value="Unassembled WGS sequence"/>
</dbReference>
<evidence type="ECO:0000313" key="50">
    <source>
        <dbReference type="Proteomes" id="UP001277803"/>
    </source>
</evidence>